<dbReference type="InterPro" id="IPR044965">
    <property type="entry name" value="Glyco_hydro_17_plant"/>
</dbReference>
<dbReference type="InterPro" id="IPR012946">
    <property type="entry name" value="X8"/>
</dbReference>
<dbReference type="PROSITE" id="PS00587">
    <property type="entry name" value="GLYCOSYL_HYDROL_F17"/>
    <property type="match status" value="1"/>
</dbReference>
<evidence type="ECO:0000259" key="12">
    <source>
        <dbReference type="SMART" id="SM00768"/>
    </source>
</evidence>
<dbReference type="GO" id="GO:0005975">
    <property type="term" value="P:carbohydrate metabolic process"/>
    <property type="evidence" value="ECO:0007669"/>
    <property type="project" value="InterPro"/>
</dbReference>
<proteinExistence type="inferred from homology"/>
<dbReference type="Pfam" id="PF00332">
    <property type="entry name" value="Glyco_hydro_17"/>
    <property type="match status" value="1"/>
</dbReference>
<evidence type="ECO:0000256" key="9">
    <source>
        <dbReference type="RuleBase" id="RU004335"/>
    </source>
</evidence>
<dbReference type="EC" id="3.2.1.39" evidence="3"/>
<evidence type="ECO:0000256" key="8">
    <source>
        <dbReference type="ARBA" id="ARBA00023295"/>
    </source>
</evidence>
<keyword evidence="6" id="KW-0611">Plant defense</keyword>
<dbReference type="Proteomes" id="UP000663760">
    <property type="component" value="Chromosome 1"/>
</dbReference>
<evidence type="ECO:0000313" key="14">
    <source>
        <dbReference type="Proteomes" id="UP000663760"/>
    </source>
</evidence>
<keyword evidence="4 11" id="KW-0732">Signal</keyword>
<sequence>MVRAPVPAALLAGASAVLLLLCSFQVAFSLSIGVNYGALADNLPPPAQVAAFLKENTFIDRVKLFDANPVFIRAFAGTGVSMVVTVANGDIPGLAKLPAARDWIAAHIAPFYPATNISLLAVGNEVLATSDKNLIAHLLPAMRSLTAALAQAGMGKIRVTTPHSLGILAASEPPSTGRFRRGYDRAILAPMLQFHRQTKTPFMVNPYPYFGYTGRTLNYAIFKPNGGVFDSATGINYTNMFVAQMDAVYSGMKRLGYGDVEIAVGETGWPSVGDADQPAVSVENAASYNGNLIREVNSGRGTPLMPGRRFETYIFSLFNENQKPGPTAERNFGLFRADLTPVYDVGLTRTRAAAVAGGRRWCLPSGGASEAALQANIDYVCSSGVDCRSIQQGGACFLPNTLRSHAAFAMNAYYQSAGRHDFNCDFGKTGVVTLSDPSYGSCKYPA</sequence>
<dbReference type="AlphaFoldDB" id="A0A7I8K0I2"/>
<accession>A0A7I8K0I2</accession>
<evidence type="ECO:0000256" key="7">
    <source>
        <dbReference type="ARBA" id="ARBA00023157"/>
    </source>
</evidence>
<evidence type="ECO:0000256" key="6">
    <source>
        <dbReference type="ARBA" id="ARBA00022821"/>
    </source>
</evidence>
<evidence type="ECO:0000256" key="11">
    <source>
        <dbReference type="SAM" id="SignalP"/>
    </source>
</evidence>
<feature type="signal peptide" evidence="11">
    <location>
        <begin position="1"/>
        <end position="29"/>
    </location>
</feature>
<evidence type="ECO:0000256" key="1">
    <source>
        <dbReference type="ARBA" id="ARBA00000382"/>
    </source>
</evidence>
<keyword evidence="14" id="KW-1185">Reference proteome</keyword>
<dbReference type="PANTHER" id="PTHR32227">
    <property type="entry name" value="GLUCAN ENDO-1,3-BETA-GLUCOSIDASE BG1-RELATED-RELATED"/>
    <property type="match status" value="1"/>
</dbReference>
<feature type="domain" description="X8" evidence="12">
    <location>
        <begin position="360"/>
        <end position="444"/>
    </location>
</feature>
<evidence type="ECO:0000313" key="13">
    <source>
        <dbReference type="EMBL" id="CAA7389691.1"/>
    </source>
</evidence>
<dbReference type="Gene3D" id="1.20.58.1040">
    <property type="match status" value="1"/>
</dbReference>
<keyword evidence="5 10" id="KW-0378">Hydrolase</keyword>
<evidence type="ECO:0000256" key="3">
    <source>
        <dbReference type="ARBA" id="ARBA00012780"/>
    </source>
</evidence>
<evidence type="ECO:0000256" key="5">
    <source>
        <dbReference type="ARBA" id="ARBA00022801"/>
    </source>
</evidence>
<dbReference type="GO" id="GO:0006952">
    <property type="term" value="P:defense response"/>
    <property type="evidence" value="ECO:0007669"/>
    <property type="project" value="UniProtKB-KW"/>
</dbReference>
<comment type="catalytic activity">
    <reaction evidence="1">
        <text>Hydrolysis of (1-&gt;3)-beta-D-glucosidic linkages in (1-&gt;3)-beta-D-glucans.</text>
        <dbReference type="EC" id="3.2.1.39"/>
    </reaction>
</comment>
<name>A0A7I8K0I2_SPIIN</name>
<gene>
    <name evidence="13" type="ORF">SI8410_01001690</name>
</gene>
<organism evidence="13 14">
    <name type="scientific">Spirodela intermedia</name>
    <name type="common">Intermediate duckweed</name>
    <dbReference type="NCBI Taxonomy" id="51605"/>
    <lineage>
        <taxon>Eukaryota</taxon>
        <taxon>Viridiplantae</taxon>
        <taxon>Streptophyta</taxon>
        <taxon>Embryophyta</taxon>
        <taxon>Tracheophyta</taxon>
        <taxon>Spermatophyta</taxon>
        <taxon>Magnoliopsida</taxon>
        <taxon>Liliopsida</taxon>
        <taxon>Araceae</taxon>
        <taxon>Lemnoideae</taxon>
        <taxon>Spirodela</taxon>
    </lineage>
</organism>
<dbReference type="SMART" id="SM00768">
    <property type="entry name" value="X8"/>
    <property type="match status" value="1"/>
</dbReference>
<dbReference type="SUPFAM" id="SSF51445">
    <property type="entry name" value="(Trans)glycosidases"/>
    <property type="match status" value="1"/>
</dbReference>
<dbReference type="FunFam" id="3.20.20.80:FF:000002">
    <property type="entry name" value="Glucan endo-1,3-beta-glucosidase 3"/>
    <property type="match status" value="1"/>
</dbReference>
<evidence type="ECO:0000256" key="10">
    <source>
        <dbReference type="RuleBase" id="RU004336"/>
    </source>
</evidence>
<protein>
    <recommendedName>
        <fullName evidence="3">glucan endo-1,3-beta-D-glucosidase</fullName>
        <ecNumber evidence="3">3.2.1.39</ecNumber>
    </recommendedName>
</protein>
<dbReference type="Pfam" id="PF07983">
    <property type="entry name" value="X8"/>
    <property type="match status" value="1"/>
</dbReference>
<feature type="chain" id="PRO_5029776368" description="glucan endo-1,3-beta-D-glucosidase" evidence="11">
    <location>
        <begin position="30"/>
        <end position="446"/>
    </location>
</feature>
<dbReference type="InterPro" id="IPR017853">
    <property type="entry name" value="GH"/>
</dbReference>
<keyword evidence="7" id="KW-1015">Disulfide bond</keyword>
<dbReference type="FunFam" id="1.20.58.1040:FF:000003">
    <property type="entry name" value="glucan endo-1,3-beta-glucosidase 7"/>
    <property type="match status" value="1"/>
</dbReference>
<evidence type="ECO:0000256" key="4">
    <source>
        <dbReference type="ARBA" id="ARBA00022729"/>
    </source>
</evidence>
<keyword evidence="8 10" id="KW-0326">Glycosidase</keyword>
<dbReference type="EMBL" id="LR746264">
    <property type="protein sequence ID" value="CAA7389691.1"/>
    <property type="molecule type" value="Genomic_DNA"/>
</dbReference>
<dbReference type="OrthoDB" id="1938138at2759"/>
<reference evidence="13" key="1">
    <citation type="submission" date="2020-02" db="EMBL/GenBank/DDBJ databases">
        <authorList>
            <person name="Scholz U."/>
            <person name="Mascher M."/>
            <person name="Fiebig A."/>
        </authorList>
    </citation>
    <scope>NUCLEOTIDE SEQUENCE</scope>
</reference>
<dbReference type="Gene3D" id="3.20.20.80">
    <property type="entry name" value="Glycosidases"/>
    <property type="match status" value="1"/>
</dbReference>
<dbReference type="InterPro" id="IPR000490">
    <property type="entry name" value="Glyco_hydro_17"/>
</dbReference>
<comment type="similarity">
    <text evidence="2 9">Belongs to the glycosyl hydrolase 17 family.</text>
</comment>
<dbReference type="GO" id="GO:0042973">
    <property type="term" value="F:glucan endo-1,3-beta-D-glucosidase activity"/>
    <property type="evidence" value="ECO:0007669"/>
    <property type="project" value="UniProtKB-EC"/>
</dbReference>
<evidence type="ECO:0000256" key="2">
    <source>
        <dbReference type="ARBA" id="ARBA00008773"/>
    </source>
</evidence>